<evidence type="ECO:0000313" key="1">
    <source>
        <dbReference type="EMBL" id="CAA9411187.1"/>
    </source>
</evidence>
<organism evidence="1">
    <name type="scientific">uncultured Leptolyngbya sp</name>
    <dbReference type="NCBI Taxonomy" id="332963"/>
    <lineage>
        <taxon>Bacteria</taxon>
        <taxon>Bacillati</taxon>
        <taxon>Cyanobacteriota</taxon>
        <taxon>Cyanophyceae</taxon>
        <taxon>Leptolyngbyales</taxon>
        <taxon>Leptolyngbyaceae</taxon>
        <taxon>Leptolyngbya group</taxon>
        <taxon>Leptolyngbya</taxon>
        <taxon>environmental samples</taxon>
    </lineage>
</organism>
<dbReference type="AlphaFoldDB" id="A0A6J4PHM2"/>
<protein>
    <submittedName>
        <fullName evidence="1">Uncharacterized protein</fullName>
    </submittedName>
</protein>
<feature type="non-terminal residue" evidence="1">
    <location>
        <position position="1"/>
    </location>
</feature>
<accession>A0A6J4PHM2</accession>
<feature type="non-terminal residue" evidence="1">
    <location>
        <position position="37"/>
    </location>
</feature>
<dbReference type="EMBL" id="CADCTY010002214">
    <property type="protein sequence ID" value="CAA9411187.1"/>
    <property type="molecule type" value="Genomic_DNA"/>
</dbReference>
<gene>
    <name evidence="1" type="ORF">AVDCRST_MAG94-6438</name>
</gene>
<sequence length="37" mass="4041">DSPIATSKGFGLPVHYSSCHSFLQKKRSPSEFCSPTL</sequence>
<name>A0A6J4PHM2_9CYAN</name>
<reference evidence="1" key="1">
    <citation type="submission" date="2020-02" db="EMBL/GenBank/DDBJ databases">
        <authorList>
            <person name="Meier V. D."/>
        </authorList>
    </citation>
    <scope>NUCLEOTIDE SEQUENCE</scope>
    <source>
        <strain evidence="1">AVDCRST_MAG94</strain>
    </source>
</reference>
<proteinExistence type="predicted"/>